<dbReference type="Pfam" id="PF06035">
    <property type="entry name" value="Peptidase_C93"/>
    <property type="match status" value="1"/>
</dbReference>
<keyword evidence="1" id="KW-1133">Transmembrane helix</keyword>
<dbReference type="RefSeq" id="WP_173291983.1">
    <property type="nucleotide sequence ID" value="NZ_AP021888.1"/>
</dbReference>
<dbReference type="Gene3D" id="3.10.620.30">
    <property type="match status" value="1"/>
</dbReference>
<dbReference type="AlphaFoldDB" id="A0A6F8PQE0"/>
<dbReference type="EMBL" id="AP021888">
    <property type="protein sequence ID" value="BBP44248.1"/>
    <property type="molecule type" value="Genomic_DNA"/>
</dbReference>
<feature type="transmembrane region" description="Helical" evidence="1">
    <location>
        <begin position="20"/>
        <end position="37"/>
    </location>
</feature>
<protein>
    <submittedName>
        <fullName evidence="2">Sulfate adenylyltransferase</fullName>
    </submittedName>
</protein>
<name>A0A6F8PQE0_9GAMM</name>
<dbReference type="GO" id="GO:0016779">
    <property type="term" value="F:nucleotidyltransferase activity"/>
    <property type="evidence" value="ECO:0007669"/>
    <property type="project" value="UniProtKB-KW"/>
</dbReference>
<dbReference type="PANTHER" id="PTHR39327:SF1">
    <property type="entry name" value="BLR5470 PROTEIN"/>
    <property type="match status" value="1"/>
</dbReference>
<dbReference type="InterPro" id="IPR010319">
    <property type="entry name" value="Transglutaminase-like_Cys_pept"/>
</dbReference>
<organism evidence="2 3">
    <name type="scientific">Thiosulfativibrio zosterae</name>
    <dbReference type="NCBI Taxonomy" id="2675053"/>
    <lineage>
        <taxon>Bacteria</taxon>
        <taxon>Pseudomonadati</taxon>
        <taxon>Pseudomonadota</taxon>
        <taxon>Gammaproteobacteria</taxon>
        <taxon>Thiotrichales</taxon>
        <taxon>Piscirickettsiaceae</taxon>
        <taxon>Thiosulfativibrio</taxon>
    </lineage>
</organism>
<keyword evidence="3" id="KW-1185">Reference proteome</keyword>
<dbReference type="PANTHER" id="PTHR39327">
    <property type="match status" value="1"/>
</dbReference>
<accession>A0A6F8PQE0</accession>
<dbReference type="Proteomes" id="UP000501466">
    <property type="component" value="Chromosome"/>
</dbReference>
<keyword evidence="1" id="KW-0472">Membrane</keyword>
<evidence type="ECO:0000256" key="1">
    <source>
        <dbReference type="SAM" id="Phobius"/>
    </source>
</evidence>
<sequence>MNLQSNKTSIRCEKLNPKIFIWILIGPLIWLGVVFSANTPQVVSKAEIQEAKEQFGPLAVKRLEAWQALIDNNQNKPEKLKLTLVNDFFNQAKYIDDLTHWKKDDYWATPYEFLTTDAGDCEDYVIAKYFTLKALGVEESKLFLTYVKAIRLKQAHMVLTYFENPKDQPLVLDNLTDKILFANRRKDLAPIYSFNGDGLWLSKQRGKGQKVDGGTDKLKEWNRLLQKLEKS</sequence>
<keyword evidence="2" id="KW-0548">Nucleotidyltransferase</keyword>
<dbReference type="KEGG" id="tzo:THMIRHAT_19940"/>
<evidence type="ECO:0000313" key="2">
    <source>
        <dbReference type="EMBL" id="BBP44248.1"/>
    </source>
</evidence>
<evidence type="ECO:0000313" key="3">
    <source>
        <dbReference type="Proteomes" id="UP000501466"/>
    </source>
</evidence>
<keyword evidence="2" id="KW-0808">Transferase</keyword>
<keyword evidence="1" id="KW-0812">Transmembrane</keyword>
<reference evidence="3" key="1">
    <citation type="submission" date="2019-11" db="EMBL/GenBank/DDBJ databases">
        <title>Isolation and characterization of two novel species in the genus Thiomicrorhabdus.</title>
        <authorList>
            <person name="Mochizuki J."/>
            <person name="Kojima H."/>
            <person name="Fukui M."/>
        </authorList>
    </citation>
    <scope>NUCLEOTIDE SEQUENCE [LARGE SCALE GENOMIC DNA]</scope>
    <source>
        <strain evidence="3">AkT22</strain>
    </source>
</reference>
<proteinExistence type="predicted"/>
<gene>
    <name evidence="2" type="ORF">THMIRHAT_19940</name>
</gene>